<dbReference type="PANTHER" id="PTHR40111">
    <property type="entry name" value="CEPHALOSPORIN-C DEACETYLASE"/>
    <property type="match status" value="1"/>
</dbReference>
<dbReference type="SUPFAM" id="SSF53474">
    <property type="entry name" value="alpha/beta-Hydrolases"/>
    <property type="match status" value="1"/>
</dbReference>
<dbReference type="RefSeq" id="WP_123303814.1">
    <property type="nucleotide sequence ID" value="NZ_RKHK01000001.1"/>
</dbReference>
<evidence type="ECO:0000313" key="5">
    <source>
        <dbReference type="Proteomes" id="UP000280668"/>
    </source>
</evidence>
<dbReference type="AlphaFoldDB" id="A0A3N2BDR1"/>
<evidence type="ECO:0000256" key="1">
    <source>
        <dbReference type="PIRSR" id="PIRSR639069-1"/>
    </source>
</evidence>
<dbReference type="Gene3D" id="3.40.50.1820">
    <property type="entry name" value="alpha/beta hydrolase"/>
    <property type="match status" value="1"/>
</dbReference>
<reference evidence="4 5" key="1">
    <citation type="submission" date="2018-11" db="EMBL/GenBank/DDBJ databases">
        <title>Sequencing the genomes of 1000 actinobacteria strains.</title>
        <authorList>
            <person name="Klenk H.-P."/>
        </authorList>
    </citation>
    <scope>NUCLEOTIDE SEQUENCE [LARGE SCALE GENOMIC DNA]</scope>
    <source>
        <strain evidence="4 5">DSM 11294</strain>
    </source>
</reference>
<accession>A0A3N2BDR1</accession>
<feature type="active site" description="Charge relay system" evidence="1">
    <location>
        <position position="313"/>
    </location>
</feature>
<gene>
    <name evidence="4" type="ORF">EDD31_1766</name>
</gene>
<evidence type="ECO:0000259" key="3">
    <source>
        <dbReference type="Pfam" id="PF05448"/>
    </source>
</evidence>
<dbReference type="InterPro" id="IPR008391">
    <property type="entry name" value="AXE1_dom"/>
</dbReference>
<feature type="active site" description="Charge relay system" evidence="1">
    <location>
        <position position="274"/>
    </location>
</feature>
<dbReference type="OrthoDB" id="9770528at2"/>
<dbReference type="InterPro" id="IPR029058">
    <property type="entry name" value="AB_hydrolase_fold"/>
</dbReference>
<dbReference type="InterPro" id="IPR039069">
    <property type="entry name" value="CE7"/>
</dbReference>
<dbReference type="GO" id="GO:0005976">
    <property type="term" value="P:polysaccharide metabolic process"/>
    <property type="evidence" value="ECO:0007669"/>
    <property type="project" value="TreeGrafter"/>
</dbReference>
<evidence type="ECO:0000313" key="4">
    <source>
        <dbReference type="EMBL" id="ROR73389.1"/>
    </source>
</evidence>
<comment type="caution">
    <text evidence="4">The sequence shown here is derived from an EMBL/GenBank/DDBJ whole genome shotgun (WGS) entry which is preliminary data.</text>
</comment>
<dbReference type="GO" id="GO:0052689">
    <property type="term" value="F:carboxylic ester hydrolase activity"/>
    <property type="evidence" value="ECO:0007669"/>
    <property type="project" value="TreeGrafter"/>
</dbReference>
<dbReference type="EMBL" id="RKHK01000001">
    <property type="protein sequence ID" value="ROR73389.1"/>
    <property type="molecule type" value="Genomic_DNA"/>
</dbReference>
<keyword evidence="5" id="KW-1185">Reference proteome</keyword>
<dbReference type="Pfam" id="PF05448">
    <property type="entry name" value="AXE1"/>
    <property type="match status" value="1"/>
</dbReference>
<feature type="active site" description="Nucleophile" evidence="1">
    <location>
        <position position="188"/>
    </location>
</feature>
<organism evidence="4 5">
    <name type="scientific">Bogoriella caseilytica</name>
    <dbReference type="NCBI Taxonomy" id="56055"/>
    <lineage>
        <taxon>Bacteria</taxon>
        <taxon>Bacillati</taxon>
        <taxon>Actinomycetota</taxon>
        <taxon>Actinomycetes</taxon>
        <taxon>Micrococcales</taxon>
        <taxon>Bogoriellaceae</taxon>
        <taxon>Bogoriella</taxon>
    </lineage>
</organism>
<sequence length="333" mass="35965">MAFFDLPLPELESYLPELDEPADFDEFWARTLAETREHDLALALELVETGLPLVEHFDVTFAGFGGHPVKAWLSRPAGPVEGPLPAVVQFLGYGGGRGLALEHLTWANAGYAHLLVDTRGQGSRWGSGGHTPDPAGSGPSLPGFMTRGLTDPHEHYYRRVYTDGVRAVDAMRALEWVDSESITVTGASQGGGITLAVAGLVPGLRAAMPDVPFLSHFRRAIGLTDAMPYGEVREYLAVHRDRVEQAYRTLSYLDGVSFARRAQSPALFSVALMDTICPPSTVYAAFNHWGAEAGAGAVAEGEKEIAVYSHNGHEGGGTHQLARQIAWLAHQLR</sequence>
<dbReference type="Proteomes" id="UP000280668">
    <property type="component" value="Unassembled WGS sequence"/>
</dbReference>
<proteinExistence type="predicted"/>
<protein>
    <submittedName>
        <fullName evidence="4">Cephalosporin-C deacetylase</fullName>
    </submittedName>
</protein>
<evidence type="ECO:0000256" key="2">
    <source>
        <dbReference type="PIRSR" id="PIRSR639069-2"/>
    </source>
</evidence>
<dbReference type="PANTHER" id="PTHR40111:SF1">
    <property type="entry name" value="CEPHALOSPORIN-C DEACETYLASE"/>
    <property type="match status" value="1"/>
</dbReference>
<name>A0A3N2BDR1_9MICO</name>
<feature type="binding site" evidence="2">
    <location>
        <position position="93"/>
    </location>
    <ligand>
        <name>substrate</name>
    </ligand>
</feature>
<feature type="domain" description="Acetyl xylan esterase" evidence="3">
    <location>
        <begin position="1"/>
        <end position="330"/>
    </location>
</feature>